<organism evidence="8 9">
    <name type="scientific">Pseudolycoriella hygida</name>
    <dbReference type="NCBI Taxonomy" id="35572"/>
    <lineage>
        <taxon>Eukaryota</taxon>
        <taxon>Metazoa</taxon>
        <taxon>Ecdysozoa</taxon>
        <taxon>Arthropoda</taxon>
        <taxon>Hexapoda</taxon>
        <taxon>Insecta</taxon>
        <taxon>Pterygota</taxon>
        <taxon>Neoptera</taxon>
        <taxon>Endopterygota</taxon>
        <taxon>Diptera</taxon>
        <taxon>Nematocera</taxon>
        <taxon>Sciaroidea</taxon>
        <taxon>Sciaridae</taxon>
        <taxon>Pseudolycoriella</taxon>
    </lineage>
</organism>
<dbReference type="PANTHER" id="PTHR11717">
    <property type="entry name" value="LOW MOLECULAR WEIGHT PROTEIN TYROSINE PHOSPHATASE"/>
    <property type="match status" value="1"/>
</dbReference>
<dbReference type="OrthoDB" id="3388at2759"/>
<comment type="caution">
    <text evidence="8">The sequence shown here is derived from an EMBL/GenBank/DDBJ whole genome shotgun (WGS) entry which is preliminary data.</text>
</comment>
<dbReference type="CDD" id="cd16343">
    <property type="entry name" value="LMWPTP"/>
    <property type="match status" value="1"/>
</dbReference>
<dbReference type="InterPro" id="IPR050438">
    <property type="entry name" value="LMW_PTPase"/>
</dbReference>
<evidence type="ECO:0000313" key="9">
    <source>
        <dbReference type="Proteomes" id="UP001151699"/>
    </source>
</evidence>
<reference evidence="8" key="1">
    <citation type="submission" date="2022-07" db="EMBL/GenBank/DDBJ databases">
        <authorList>
            <person name="Trinca V."/>
            <person name="Uliana J.V.C."/>
            <person name="Torres T.T."/>
            <person name="Ward R.J."/>
            <person name="Monesi N."/>
        </authorList>
    </citation>
    <scope>NUCLEOTIDE SEQUENCE</scope>
    <source>
        <strain evidence="8">HSMRA1968</strain>
        <tissue evidence="8">Whole embryos</tissue>
    </source>
</reference>
<comment type="similarity">
    <text evidence="2">Belongs to the low molecular weight phosphotyrosine protein phosphatase family.</text>
</comment>
<dbReference type="Gene3D" id="3.40.50.2300">
    <property type="match status" value="2"/>
</dbReference>
<evidence type="ECO:0000256" key="6">
    <source>
        <dbReference type="PIRSR" id="PIRSR617867-1"/>
    </source>
</evidence>
<dbReference type="GO" id="GO:0005737">
    <property type="term" value="C:cytoplasm"/>
    <property type="evidence" value="ECO:0007669"/>
    <property type="project" value="UniProtKB-SubCell"/>
</dbReference>
<name>A0A9Q0RYK4_9DIPT</name>
<evidence type="ECO:0000313" key="8">
    <source>
        <dbReference type="EMBL" id="KAJ6637502.1"/>
    </source>
</evidence>
<dbReference type="InterPro" id="IPR017867">
    <property type="entry name" value="Tyr_phospatase_low_mol_wt"/>
</dbReference>
<keyword evidence="3" id="KW-0963">Cytoplasm</keyword>
<dbReference type="Proteomes" id="UP001151699">
    <property type="component" value="Chromosome X"/>
</dbReference>
<dbReference type="EMBL" id="WJQU01000003">
    <property type="protein sequence ID" value="KAJ6637502.1"/>
    <property type="molecule type" value="Genomic_DNA"/>
</dbReference>
<keyword evidence="9" id="KW-1185">Reference proteome</keyword>
<dbReference type="GO" id="GO:0004726">
    <property type="term" value="F:non-membrane spanning protein tyrosine phosphatase activity"/>
    <property type="evidence" value="ECO:0007669"/>
    <property type="project" value="InterPro"/>
</dbReference>
<evidence type="ECO:0000256" key="2">
    <source>
        <dbReference type="ARBA" id="ARBA00011063"/>
    </source>
</evidence>
<keyword evidence="4" id="KW-0378">Hydrolase</keyword>
<dbReference type="GO" id="GO:0003993">
    <property type="term" value="F:acid phosphatase activity"/>
    <property type="evidence" value="ECO:0007669"/>
    <property type="project" value="InterPro"/>
</dbReference>
<feature type="active site" evidence="6">
    <location>
        <position position="17"/>
    </location>
</feature>
<evidence type="ECO:0000256" key="4">
    <source>
        <dbReference type="ARBA" id="ARBA00022801"/>
    </source>
</evidence>
<evidence type="ECO:0000259" key="7">
    <source>
        <dbReference type="SMART" id="SM00226"/>
    </source>
</evidence>
<feature type="domain" description="Phosphotyrosine protein phosphatase I" evidence="7">
    <location>
        <begin position="141"/>
        <end position="249"/>
    </location>
</feature>
<dbReference type="AlphaFoldDB" id="A0A9Q0RYK4"/>
<dbReference type="InterPro" id="IPR036196">
    <property type="entry name" value="Ptyr_pPase_sf"/>
</dbReference>
<comment type="subcellular location">
    <subcellularLocation>
        <location evidence="1">Cytoplasm</location>
    </subcellularLocation>
</comment>
<dbReference type="InterPro" id="IPR002115">
    <property type="entry name" value="Tyr_Pase_low_mol_wt_mml"/>
</dbReference>
<protein>
    <submittedName>
        <fullName evidence="8">Low molecular weight phosphotyrosine protein phosphatase</fullName>
    </submittedName>
</protein>
<accession>A0A9Q0RYK4</accession>
<feature type="domain" description="Phosphotyrosine protein phosphatase I" evidence="7">
    <location>
        <begin position="5"/>
        <end position="140"/>
    </location>
</feature>
<dbReference type="Pfam" id="PF01451">
    <property type="entry name" value="LMWPc"/>
    <property type="match status" value="2"/>
</dbReference>
<dbReference type="SUPFAM" id="SSF52788">
    <property type="entry name" value="Phosphotyrosine protein phosphatases I"/>
    <property type="match status" value="2"/>
</dbReference>
<dbReference type="PRINTS" id="PR00720">
    <property type="entry name" value="MAMMALPTPASE"/>
</dbReference>
<dbReference type="SMART" id="SM00226">
    <property type="entry name" value="LMWPc"/>
    <property type="match status" value="2"/>
</dbReference>
<evidence type="ECO:0000256" key="5">
    <source>
        <dbReference type="ARBA" id="ARBA00022912"/>
    </source>
</evidence>
<dbReference type="PRINTS" id="PR00719">
    <property type="entry name" value="LMWPTPASE"/>
</dbReference>
<dbReference type="InterPro" id="IPR023485">
    <property type="entry name" value="Ptyr_pPase"/>
</dbReference>
<feature type="active site" description="Proton donor" evidence="6">
    <location>
        <position position="128"/>
    </location>
</feature>
<evidence type="ECO:0000256" key="1">
    <source>
        <dbReference type="ARBA" id="ARBA00004496"/>
    </source>
</evidence>
<gene>
    <name evidence="8" type="primary">ACP1</name>
    <name evidence="8" type="ORF">Bhyg_10233</name>
</gene>
<evidence type="ECO:0000256" key="3">
    <source>
        <dbReference type="ARBA" id="ARBA00022490"/>
    </source>
</evidence>
<sequence length="255" mass="29209">MSDKVTVLFVSVGNICRSPIAEAVFRDMVSKDGYSDEFEIDSAGLTSYHEGDNVESRTLSTLEKYGLTYEKKARKIKDEDYAYFDHILTMDEESVCRLKNMARSLKVPPTKIKLLGSFDPEGVTKIRDPIRHVAISICAPIADWNVGCSPEPRCIQVLAEHNMTSDHITRQITESDYLEFDYIFGMDDYNIEDLKAGAPKPSKAKILLLGEYDFNKPNVIPDPYFERDIHGFRSVFDQIYRSCKNFYEREIKVKS</sequence>
<keyword evidence="5" id="KW-0904">Protein phosphatase</keyword>
<dbReference type="PANTHER" id="PTHR11717:SF7">
    <property type="entry name" value="LOW MOLECULAR WEIGHT PHOSPHOTYROSINE PROTEIN PHOSPHATASE"/>
    <property type="match status" value="1"/>
</dbReference>
<proteinExistence type="inferred from homology"/>